<feature type="chain" id="PRO_5003428380" evidence="6">
    <location>
        <begin position="27"/>
        <end position="259"/>
    </location>
</feature>
<evidence type="ECO:0000313" key="9">
    <source>
        <dbReference type="Proteomes" id="UP000004200"/>
    </source>
</evidence>
<dbReference type="InterPro" id="IPR019020">
    <property type="entry name" value="Cyt-c552/DMSO_Rdtase_haem-bd"/>
</dbReference>
<dbReference type="Proteomes" id="UP000004200">
    <property type="component" value="Unassembled WGS sequence"/>
</dbReference>
<evidence type="ECO:0000256" key="3">
    <source>
        <dbReference type="ARBA" id="ARBA00022723"/>
    </source>
</evidence>
<keyword evidence="3" id="KW-0479">Metal-binding</keyword>
<dbReference type="SMART" id="SM00887">
    <property type="entry name" value="EB_dh"/>
    <property type="match status" value="1"/>
</dbReference>
<feature type="domain" description="Cytochrome c-552/DMSO reductase-like haem-binding" evidence="7">
    <location>
        <begin position="58"/>
        <end position="243"/>
    </location>
</feature>
<name>G2E456_9GAMM</name>
<accession>G2E456</accession>
<comment type="caution">
    <text evidence="8">The sequence shown here is derived from an EMBL/GenBank/DDBJ whole genome shotgun (WGS) entry which is preliminary data.</text>
</comment>
<protein>
    <submittedName>
        <fullName evidence="8">DMSO reductase family type II enzyme, heme b subunit</fullName>
    </submittedName>
</protein>
<evidence type="ECO:0000256" key="2">
    <source>
        <dbReference type="ARBA" id="ARBA00022617"/>
    </source>
</evidence>
<dbReference type="CDD" id="cd09623">
    <property type="entry name" value="DOMON_EBDH"/>
    <property type="match status" value="1"/>
</dbReference>
<dbReference type="AlphaFoldDB" id="G2E456"/>
<keyword evidence="2" id="KW-0349">Heme</keyword>
<organism evidence="8 9">
    <name type="scientific">Thiorhodococcus drewsii AZ1</name>
    <dbReference type="NCBI Taxonomy" id="765913"/>
    <lineage>
        <taxon>Bacteria</taxon>
        <taxon>Pseudomonadati</taxon>
        <taxon>Pseudomonadota</taxon>
        <taxon>Gammaproteobacteria</taxon>
        <taxon>Chromatiales</taxon>
        <taxon>Chromatiaceae</taxon>
        <taxon>Thiorhodococcus</taxon>
    </lineage>
</organism>
<dbReference type="GO" id="GO:0042597">
    <property type="term" value="C:periplasmic space"/>
    <property type="evidence" value="ECO:0007669"/>
    <property type="project" value="InterPro"/>
</dbReference>
<keyword evidence="6" id="KW-0732">Signal</keyword>
<dbReference type="EMBL" id="AFWT01000023">
    <property type="protein sequence ID" value="EGV29783.1"/>
    <property type="molecule type" value="Genomic_DNA"/>
</dbReference>
<dbReference type="STRING" id="765913.ThidrDRAFT_3069"/>
<reference evidence="8 9" key="1">
    <citation type="submission" date="2011-06" db="EMBL/GenBank/DDBJ databases">
        <title>The draft genome of Thiorhodococcus drewsii AZ1.</title>
        <authorList>
            <consortium name="US DOE Joint Genome Institute (JGI-PGF)"/>
            <person name="Lucas S."/>
            <person name="Han J."/>
            <person name="Lapidus A."/>
            <person name="Cheng J.-F."/>
            <person name="Goodwin L."/>
            <person name="Pitluck S."/>
            <person name="Peters L."/>
            <person name="Land M.L."/>
            <person name="Hauser L."/>
            <person name="Vogl K."/>
            <person name="Liu Z."/>
            <person name="Imhoff J."/>
            <person name="Thiel V."/>
            <person name="Frigaard N.-U."/>
            <person name="Bryant D.A."/>
            <person name="Woyke T.J."/>
        </authorList>
    </citation>
    <scope>NUCLEOTIDE SEQUENCE [LARGE SCALE GENOMIC DNA]</scope>
    <source>
        <strain evidence="8 9">AZ1</strain>
    </source>
</reference>
<dbReference type="eggNOG" id="COG2010">
    <property type="taxonomic scope" value="Bacteria"/>
</dbReference>
<dbReference type="GO" id="GO:0046872">
    <property type="term" value="F:metal ion binding"/>
    <property type="evidence" value="ECO:0007669"/>
    <property type="project" value="UniProtKB-KW"/>
</dbReference>
<keyword evidence="4" id="KW-0249">Electron transport</keyword>
<evidence type="ECO:0000256" key="6">
    <source>
        <dbReference type="SAM" id="SignalP"/>
    </source>
</evidence>
<evidence type="ECO:0000313" key="8">
    <source>
        <dbReference type="EMBL" id="EGV29783.1"/>
    </source>
</evidence>
<sequence>MDKRLRTASILVLAMGLLSPITASLADPNALSVKPGDTIPLTVFPPHVFLRVANDPLEILWERVPEYEVQVVPVPVVHRSVELRKANSGEPMPLFFSVASDGERLYVKLRWHDATPDRKTGMDQSRDGVAVQFTVNADQQTSHTMGAPGRPVNIWYWRSDSESAENLAAGGFGSATHLPEQPVSARSHYAKAAAAEDNQWTVILSRPLATDGEYDAQFEPGMVRSMAFAVWQGALDQRDGLKRTTPGWIKVDLSPLKAG</sequence>
<keyword evidence="1" id="KW-0813">Transport</keyword>
<dbReference type="Gene3D" id="2.60.40.1190">
    <property type="match status" value="1"/>
</dbReference>
<keyword evidence="5" id="KW-0408">Iron</keyword>
<keyword evidence="9" id="KW-1185">Reference proteome</keyword>
<feature type="signal peptide" evidence="6">
    <location>
        <begin position="1"/>
        <end position="26"/>
    </location>
</feature>
<evidence type="ECO:0000256" key="5">
    <source>
        <dbReference type="ARBA" id="ARBA00023004"/>
    </source>
</evidence>
<evidence type="ECO:0000256" key="4">
    <source>
        <dbReference type="ARBA" id="ARBA00022982"/>
    </source>
</evidence>
<gene>
    <name evidence="8" type="ORF">ThidrDRAFT_3069</name>
</gene>
<dbReference type="OrthoDB" id="9772663at2"/>
<dbReference type="GO" id="GO:0020037">
    <property type="term" value="F:heme binding"/>
    <property type="evidence" value="ECO:0007669"/>
    <property type="project" value="InterPro"/>
</dbReference>
<dbReference type="NCBIfam" id="TIGR03477">
    <property type="entry name" value="DMSO_red_II_gam"/>
    <property type="match status" value="1"/>
</dbReference>
<dbReference type="InterPro" id="IPR017838">
    <property type="entry name" value="DMSO_Rdtase_II_haem_b-bd_su"/>
</dbReference>
<evidence type="ECO:0000259" key="7">
    <source>
        <dbReference type="SMART" id="SM00887"/>
    </source>
</evidence>
<dbReference type="Pfam" id="PF09459">
    <property type="entry name" value="EB_dh"/>
    <property type="match status" value="2"/>
</dbReference>
<evidence type="ECO:0000256" key="1">
    <source>
        <dbReference type="ARBA" id="ARBA00022448"/>
    </source>
</evidence>
<proteinExistence type="predicted"/>